<dbReference type="PANTHER" id="PTHR42760:SF133">
    <property type="entry name" value="3-OXOACYL-[ACYL-CARRIER-PROTEIN] REDUCTASE"/>
    <property type="match status" value="1"/>
</dbReference>
<dbReference type="SUPFAM" id="SSF51735">
    <property type="entry name" value="NAD(P)-binding Rossmann-fold domains"/>
    <property type="match status" value="1"/>
</dbReference>
<dbReference type="GO" id="GO:0016616">
    <property type="term" value="F:oxidoreductase activity, acting on the CH-OH group of donors, NAD or NADP as acceptor"/>
    <property type="evidence" value="ECO:0007669"/>
    <property type="project" value="TreeGrafter"/>
</dbReference>
<dbReference type="Gene3D" id="3.40.50.720">
    <property type="entry name" value="NAD(P)-binding Rossmann-like Domain"/>
    <property type="match status" value="1"/>
</dbReference>
<dbReference type="PRINTS" id="PR00081">
    <property type="entry name" value="GDHRDH"/>
</dbReference>
<dbReference type="Pfam" id="PF00106">
    <property type="entry name" value="adh_short"/>
    <property type="match status" value="1"/>
</dbReference>
<dbReference type="Pfam" id="PF13561">
    <property type="entry name" value="adh_short_C2"/>
    <property type="match status" value="1"/>
</dbReference>
<proteinExistence type="inferred from homology"/>
<comment type="similarity">
    <text evidence="1">Belongs to the short-chain dehydrogenases/reductases (SDR) family.</text>
</comment>
<accession>A0A0F9QST3</accession>
<organism evidence="3">
    <name type="scientific">marine sediment metagenome</name>
    <dbReference type="NCBI Taxonomy" id="412755"/>
    <lineage>
        <taxon>unclassified sequences</taxon>
        <taxon>metagenomes</taxon>
        <taxon>ecological metagenomes</taxon>
    </lineage>
</organism>
<evidence type="ECO:0000256" key="2">
    <source>
        <dbReference type="ARBA" id="ARBA00023002"/>
    </source>
</evidence>
<reference evidence="3" key="1">
    <citation type="journal article" date="2015" name="Nature">
        <title>Complex archaea that bridge the gap between prokaryotes and eukaryotes.</title>
        <authorList>
            <person name="Spang A."/>
            <person name="Saw J.H."/>
            <person name="Jorgensen S.L."/>
            <person name="Zaremba-Niedzwiedzka K."/>
            <person name="Martijn J."/>
            <person name="Lind A.E."/>
            <person name="van Eijk R."/>
            <person name="Schleper C."/>
            <person name="Guy L."/>
            <person name="Ettema T.J."/>
        </authorList>
    </citation>
    <scope>NUCLEOTIDE SEQUENCE</scope>
</reference>
<comment type="caution">
    <text evidence="3">The sequence shown here is derived from an EMBL/GenBank/DDBJ whole genome shotgun (WGS) entry which is preliminary data.</text>
</comment>
<keyword evidence="2" id="KW-0560">Oxidoreductase</keyword>
<protein>
    <recommendedName>
        <fullName evidence="4">SDR family oxidoreductase</fullName>
    </recommendedName>
</protein>
<evidence type="ECO:0000256" key="1">
    <source>
        <dbReference type="ARBA" id="ARBA00006484"/>
    </source>
</evidence>
<evidence type="ECO:0000313" key="3">
    <source>
        <dbReference type="EMBL" id="KKN45529.1"/>
    </source>
</evidence>
<name>A0A0F9QST3_9ZZZZ</name>
<evidence type="ECO:0008006" key="4">
    <source>
        <dbReference type="Google" id="ProtNLM"/>
    </source>
</evidence>
<dbReference type="AlphaFoldDB" id="A0A0F9QST3"/>
<dbReference type="InterPro" id="IPR036291">
    <property type="entry name" value="NAD(P)-bd_dom_sf"/>
</dbReference>
<dbReference type="PANTHER" id="PTHR42760">
    <property type="entry name" value="SHORT-CHAIN DEHYDROGENASES/REDUCTASES FAMILY MEMBER"/>
    <property type="match status" value="1"/>
</dbReference>
<sequence length="286" mass="31874">MNTKEYKKIKPLEKPENIFDLKDRVAVIVGGAGKMGQQFARTLGFAGAKVVIADKNEEKCKKLAEVITTLTNSQLMGYKCDVTKEKQIQALFKGVYNKYGKIDILIYNVMAKPEGYYRPFKDYLARTWKEVLDSNLTGAFLCCREAANYMKKSKEGAVVLTSSTYGLVGPDQRIYKNCSPKKNIYGGTDPLNCPASYSVSKAGLSGLARYLATLWGEFNIRVNLLTPGGVYDGQEESFHKEYVDRTPSGRMAVWSDYNGAILFLVSDASRYMTGTNLIIDGGWTAW</sequence>
<dbReference type="InterPro" id="IPR002347">
    <property type="entry name" value="SDR_fam"/>
</dbReference>
<gene>
    <name evidence="3" type="ORF">LCGC14_0682120</name>
</gene>
<dbReference type="EMBL" id="LAZR01001383">
    <property type="protein sequence ID" value="KKN45529.1"/>
    <property type="molecule type" value="Genomic_DNA"/>
</dbReference>